<gene>
    <name evidence="3" type="ORF">CNR27_05975</name>
</gene>
<evidence type="ECO:0008006" key="5">
    <source>
        <dbReference type="Google" id="ProtNLM"/>
    </source>
</evidence>
<keyword evidence="2" id="KW-0812">Transmembrane</keyword>
<keyword evidence="2" id="KW-0472">Membrane</keyword>
<proteinExistence type="predicted"/>
<name>A0A290XD49_9GAMM</name>
<dbReference type="AlphaFoldDB" id="A0A290XD49"/>
<reference evidence="4" key="1">
    <citation type="submission" date="2017-09" db="EMBL/GenBank/DDBJ databases">
        <title>Luteimonas liuhanmingii sp.nov., isolated from the intestinal contents of Tibetan Plateau Pika in Yushu, Qinghai Province, China.</title>
        <authorList>
            <person name="Gui Z."/>
        </authorList>
    </citation>
    <scope>NUCLEOTIDE SEQUENCE [LARGE SCALE GENOMIC DNA]</scope>
    <source>
        <strain evidence="4">100111</strain>
    </source>
</reference>
<organism evidence="3 4">
    <name type="scientific">Luteimonas chenhongjianii</name>
    <dbReference type="NCBI Taxonomy" id="2006110"/>
    <lineage>
        <taxon>Bacteria</taxon>
        <taxon>Pseudomonadati</taxon>
        <taxon>Pseudomonadota</taxon>
        <taxon>Gammaproteobacteria</taxon>
        <taxon>Lysobacterales</taxon>
        <taxon>Lysobacteraceae</taxon>
        <taxon>Luteimonas</taxon>
    </lineage>
</organism>
<feature type="region of interest" description="Disordered" evidence="1">
    <location>
        <begin position="75"/>
        <end position="102"/>
    </location>
</feature>
<evidence type="ECO:0000256" key="1">
    <source>
        <dbReference type="SAM" id="MobiDB-lite"/>
    </source>
</evidence>
<dbReference type="OrthoDB" id="5976069at2"/>
<dbReference type="RefSeq" id="WP_096297373.1">
    <property type="nucleotide sequence ID" value="NZ_CP023406.1"/>
</dbReference>
<evidence type="ECO:0000313" key="4">
    <source>
        <dbReference type="Proteomes" id="UP000218968"/>
    </source>
</evidence>
<evidence type="ECO:0000256" key="2">
    <source>
        <dbReference type="SAM" id="Phobius"/>
    </source>
</evidence>
<evidence type="ECO:0000313" key="3">
    <source>
        <dbReference type="EMBL" id="ATD67047.1"/>
    </source>
</evidence>
<dbReference type="EMBL" id="CP023406">
    <property type="protein sequence ID" value="ATD67047.1"/>
    <property type="molecule type" value="Genomic_DNA"/>
</dbReference>
<feature type="transmembrane region" description="Helical" evidence="2">
    <location>
        <begin position="52"/>
        <end position="72"/>
    </location>
</feature>
<feature type="compositionally biased region" description="Low complexity" evidence="1">
    <location>
        <begin position="86"/>
        <end position="96"/>
    </location>
</feature>
<dbReference type="KEGG" id="lum:CNR27_05975"/>
<keyword evidence="2" id="KW-1133">Transmembrane helix</keyword>
<dbReference type="Proteomes" id="UP000218968">
    <property type="component" value="Chromosome"/>
</dbReference>
<accession>A0A290XD49</accession>
<sequence>MNREQDPLDDAALRALYRRSQGTISPQTTARLHRGRHAALQVADTPRFGWRLPLAAGFAAVFALAIGLRLALPGDTPGGPAPAPAPALAAATPAGPLDDELGDALAGLEESPDFYRWLADNETTLLALE</sequence>
<keyword evidence="4" id="KW-1185">Reference proteome</keyword>
<protein>
    <recommendedName>
        <fullName evidence="5">DUF3619 family protein</fullName>
    </recommendedName>
</protein>